<feature type="compositionally biased region" description="Basic and acidic residues" evidence="2">
    <location>
        <begin position="396"/>
        <end position="441"/>
    </location>
</feature>
<feature type="coiled-coil region" evidence="1">
    <location>
        <begin position="558"/>
        <end position="606"/>
    </location>
</feature>
<comment type="caution">
    <text evidence="3">The sequence shown here is derived from an EMBL/GenBank/DDBJ whole genome shotgun (WGS) entry which is preliminary data.</text>
</comment>
<reference evidence="3" key="1">
    <citation type="submission" date="2020-07" db="EMBL/GenBank/DDBJ databases">
        <title>The High-quality genome of the commercially important snow crab, Chionoecetes opilio.</title>
        <authorList>
            <person name="Jeong J.-H."/>
            <person name="Ryu S."/>
        </authorList>
    </citation>
    <scope>NUCLEOTIDE SEQUENCE</scope>
    <source>
        <strain evidence="3">MADBK_172401_WGS</strain>
        <tissue evidence="3">Digestive gland</tissue>
    </source>
</reference>
<feature type="compositionally biased region" description="Basic and acidic residues" evidence="2">
    <location>
        <begin position="662"/>
        <end position="691"/>
    </location>
</feature>
<protein>
    <submittedName>
        <fullName evidence="3">Uncharacterized protein</fullName>
    </submittedName>
</protein>
<organism evidence="3 4">
    <name type="scientific">Chionoecetes opilio</name>
    <name type="common">Atlantic snow crab</name>
    <name type="synonym">Cancer opilio</name>
    <dbReference type="NCBI Taxonomy" id="41210"/>
    <lineage>
        <taxon>Eukaryota</taxon>
        <taxon>Metazoa</taxon>
        <taxon>Ecdysozoa</taxon>
        <taxon>Arthropoda</taxon>
        <taxon>Crustacea</taxon>
        <taxon>Multicrustacea</taxon>
        <taxon>Malacostraca</taxon>
        <taxon>Eumalacostraca</taxon>
        <taxon>Eucarida</taxon>
        <taxon>Decapoda</taxon>
        <taxon>Pleocyemata</taxon>
        <taxon>Brachyura</taxon>
        <taxon>Eubrachyura</taxon>
        <taxon>Majoidea</taxon>
        <taxon>Majidae</taxon>
        <taxon>Chionoecetes</taxon>
    </lineage>
</organism>
<evidence type="ECO:0000313" key="4">
    <source>
        <dbReference type="Proteomes" id="UP000770661"/>
    </source>
</evidence>
<evidence type="ECO:0000256" key="2">
    <source>
        <dbReference type="SAM" id="MobiDB-lite"/>
    </source>
</evidence>
<dbReference type="OrthoDB" id="413404at2759"/>
<feature type="region of interest" description="Disordered" evidence="2">
    <location>
        <begin position="396"/>
        <end position="505"/>
    </location>
</feature>
<feature type="compositionally biased region" description="Basic and acidic residues" evidence="2">
    <location>
        <begin position="154"/>
        <end position="165"/>
    </location>
</feature>
<accession>A0A8J5CJE1</accession>
<sequence>MLHSRRIRRYQEFLKTLRRPEPRLCLCPLHLHPRPWVPPPCRTSRPHGEPSLVLSRRFHSNPELVPRPSSPAMMEGRTQSQKDNAQHSRYLERLHHEEDIIKEAQRRVCNGDPLPKDVYNTVMKWSKVSPKPDVPREEAQGKGKKQHSSRSGRRKESRERDLEKEEERLRQELRNVRELTQNNIDLLEENKKLMRKIQRLQQRAKRQGEPKRSTGSRESVEAVRENDVILSLKKKYEDLLQYVLKVEAENQKLNSVMGASGEGRGWAQDDTEPEATRRMLTELQKEIQALRGQLNGKDESLRNYELQLKSLRESNVILQESLKKQGPGDSKRSEVAVLEEEWMRRFSETRDMYEEAIQGYKEQLEQTQRKLVGDEQDHAQQLQELRTLLEKTRTDLMVKEKNRSEETKVNEDEHNFIGEGEKKNDHLKRSESEDRAKDSPRHQVLKPSGVASPAGEVSSKGPREDTGSTIHAQAAASHPSRDSEGKPASHPSGESEAKAESVTVTRTDRMYSEALELIVRRLESLQVGGEEVEGMMGTIKGTINTCLQEWRDSFHQTRVQQDEDKNQLQGENEELQRKLKGRNKKIEMFQRQNQELQQQNDKLHHHSSLLEARMASTATTEQLGILSSLPQKAQEAEQQLADTKELLHKAQVENQGLHSHVKHLEEKLGKKESKLRAEREQSASRGRDVAGARESVSSLHHQLEEVTREVEQLREQLSTKDVILEHTSAQLEERIRECASLSSLADRYKLRQNQDSDRIQTQLSERDTASHKQLLEAQAQASRYQAQLSALRTEKELSEKSLRCAVRKLEEQVDQLQLRNSTLQRQLTTFTSTYHTLFSGVDLQPVTSPGIDTSGLKAI</sequence>
<gene>
    <name evidence="3" type="ORF">GWK47_043260</name>
</gene>
<dbReference type="EMBL" id="JACEEZ010008617">
    <property type="protein sequence ID" value="KAG0723108.1"/>
    <property type="molecule type" value="Genomic_DNA"/>
</dbReference>
<feature type="region of interest" description="Disordered" evidence="2">
    <location>
        <begin position="58"/>
        <end position="85"/>
    </location>
</feature>
<name>A0A8J5CJE1_CHIOP</name>
<feature type="compositionally biased region" description="Basic and acidic residues" evidence="2">
    <location>
        <begin position="479"/>
        <end position="499"/>
    </location>
</feature>
<feature type="region of interest" description="Disordered" evidence="2">
    <location>
        <begin position="127"/>
        <end position="165"/>
    </location>
</feature>
<proteinExistence type="predicted"/>
<evidence type="ECO:0000313" key="3">
    <source>
        <dbReference type="EMBL" id="KAG0723108.1"/>
    </source>
</evidence>
<keyword evidence="4" id="KW-1185">Reference proteome</keyword>
<feature type="compositionally biased region" description="Basic residues" evidence="2">
    <location>
        <begin position="142"/>
        <end position="153"/>
    </location>
</feature>
<feature type="region of interest" description="Disordered" evidence="2">
    <location>
        <begin position="198"/>
        <end position="222"/>
    </location>
</feature>
<keyword evidence="1" id="KW-0175">Coiled coil</keyword>
<dbReference type="Proteomes" id="UP000770661">
    <property type="component" value="Unassembled WGS sequence"/>
</dbReference>
<feature type="coiled-coil region" evidence="1">
    <location>
        <begin position="774"/>
        <end position="826"/>
    </location>
</feature>
<evidence type="ECO:0000256" key="1">
    <source>
        <dbReference type="SAM" id="Coils"/>
    </source>
</evidence>
<feature type="region of interest" description="Disordered" evidence="2">
    <location>
        <begin position="655"/>
        <end position="694"/>
    </location>
</feature>
<dbReference type="AlphaFoldDB" id="A0A8J5CJE1"/>